<keyword evidence="3" id="KW-1185">Reference proteome</keyword>
<proteinExistence type="predicted"/>
<gene>
    <name evidence="2" type="ORF">QZM70_29625</name>
</gene>
<dbReference type="EMBL" id="JAUJQL010000018">
    <property type="protein sequence ID" value="MDN7527111.1"/>
    <property type="molecule type" value="Genomic_DNA"/>
</dbReference>
<dbReference type="Proteomes" id="UP001172217">
    <property type="component" value="Unassembled WGS sequence"/>
</dbReference>
<name>A0ABT8NZV5_9BURK</name>
<organism evidence="2 3">
    <name type="scientific">Burkholderia orbicola</name>
    <dbReference type="NCBI Taxonomy" id="2978683"/>
    <lineage>
        <taxon>Bacteria</taxon>
        <taxon>Pseudomonadati</taxon>
        <taxon>Pseudomonadota</taxon>
        <taxon>Betaproteobacteria</taxon>
        <taxon>Burkholderiales</taxon>
        <taxon>Burkholderiaceae</taxon>
        <taxon>Burkholderia</taxon>
        <taxon>Burkholderia cepacia complex</taxon>
    </lineage>
</organism>
<reference evidence="2" key="1">
    <citation type="submission" date="2023-07" db="EMBL/GenBank/DDBJ databases">
        <title>A collection of bacterial strains from the Burkholderia cepacia Research Laboratory and Repository.</title>
        <authorList>
            <person name="Lipuma J."/>
            <person name="Spilker T."/>
            <person name="Caverly L."/>
        </authorList>
    </citation>
    <scope>NUCLEOTIDE SEQUENCE</scope>
    <source>
        <strain evidence="2">AU45194</strain>
    </source>
</reference>
<evidence type="ECO:0000313" key="2">
    <source>
        <dbReference type="EMBL" id="MDN7527111.1"/>
    </source>
</evidence>
<evidence type="ECO:0000256" key="1">
    <source>
        <dbReference type="SAM" id="MobiDB-lite"/>
    </source>
</evidence>
<feature type="region of interest" description="Disordered" evidence="1">
    <location>
        <begin position="144"/>
        <end position="165"/>
    </location>
</feature>
<dbReference type="RefSeq" id="WP_127479564.1">
    <property type="nucleotide sequence ID" value="NZ_JAUJQA010000001.1"/>
</dbReference>
<feature type="compositionally biased region" description="Basic residues" evidence="1">
    <location>
        <begin position="1"/>
        <end position="25"/>
    </location>
</feature>
<protein>
    <submittedName>
        <fullName evidence="2">Uncharacterized protein</fullName>
    </submittedName>
</protein>
<accession>A0ABT8NZV5</accession>
<sequence>MRRTTGKQKTKTKPPHGDGRRRRGAQRGLVHRVASSGRRFGRYAAHAHRLQRARDRRDGAGNPGFAEMVDAAGADRIDLGELARMPTVVTLFDRLIKTAPRQRADARPPHLACASSILPFAFCSLHVVDNLQIIDFNVKRRKQQWPRRGRRPLNPLRTEKNERHD</sequence>
<evidence type="ECO:0000313" key="3">
    <source>
        <dbReference type="Proteomes" id="UP001172217"/>
    </source>
</evidence>
<feature type="region of interest" description="Disordered" evidence="1">
    <location>
        <begin position="1"/>
        <end position="28"/>
    </location>
</feature>
<comment type="caution">
    <text evidence="2">The sequence shown here is derived from an EMBL/GenBank/DDBJ whole genome shotgun (WGS) entry which is preliminary data.</text>
</comment>